<dbReference type="InterPro" id="IPR036390">
    <property type="entry name" value="WH_DNA-bd_sf"/>
</dbReference>
<dbReference type="Pfam" id="PF25212">
    <property type="entry name" value="HVO_A0114"/>
    <property type="match status" value="1"/>
</dbReference>
<dbReference type="AlphaFoldDB" id="A0A059XU22"/>
<sequence length="114" mass="12986">MRKVVIQVEDLEKGLNRFKTAWETGEPQGEFVTFDSVEVLLKTITTKRWELLRVLQKNGPMGIRPLARLLGRDVKNVHSDIQALKEIGLIEDHENGVWVPFDQIESHIVLASVA</sequence>
<dbReference type="InterPro" id="IPR036388">
    <property type="entry name" value="WH-like_DNA-bd_sf"/>
</dbReference>
<dbReference type="SUPFAM" id="SSF46785">
    <property type="entry name" value="Winged helix' DNA-binding domain"/>
    <property type="match status" value="1"/>
</dbReference>
<accession>A0A059XU22</accession>
<reference evidence="1 2" key="2">
    <citation type="journal article" date="2015" name="Biomed. Res. Int.">
        <title>Effects of Arsenite Resistance on the Growth and Functional Gene Expression of Leptospirillum ferriphilum and Acidithiobacillus thiooxidans in Pure Culture and Coculture.</title>
        <authorList>
            <person name="Jiang H."/>
            <person name="Liang Y."/>
            <person name="Yin H."/>
            <person name="Xiao Y."/>
            <person name="Guo X."/>
            <person name="Xu Y."/>
            <person name="Hu Q."/>
            <person name="Liu H."/>
            <person name="Liu X."/>
        </authorList>
    </citation>
    <scope>NUCLEOTIDE SEQUENCE [LARGE SCALE GENOMIC DNA]</scope>
    <source>
        <strain evidence="1 2">YSK</strain>
    </source>
</reference>
<evidence type="ECO:0000313" key="1">
    <source>
        <dbReference type="EMBL" id="AIA30313.1"/>
    </source>
</evidence>
<protein>
    <submittedName>
        <fullName evidence="1">Transcriptional regulator</fullName>
    </submittedName>
</protein>
<proteinExistence type="predicted"/>
<reference evidence="2" key="1">
    <citation type="submission" date="2014-02" db="EMBL/GenBank/DDBJ databases">
        <title>Complete genome sequence and comparative genomic analysis of the nitrogen-fixing bacterium Leptospirillum ferriphilum YSK.</title>
        <authorList>
            <person name="Guo X."/>
            <person name="Yin H."/>
            <person name="Liang Y."/>
            <person name="Hu Q."/>
            <person name="Ma L."/>
            <person name="Xiao Y."/>
            <person name="Zhang X."/>
            <person name="Qiu G."/>
            <person name="Liu X."/>
        </authorList>
    </citation>
    <scope>NUCLEOTIDE SEQUENCE [LARGE SCALE GENOMIC DNA]</scope>
    <source>
        <strain evidence="2">YSK</strain>
    </source>
</reference>
<dbReference type="HOGENOM" id="CLU_130787_1_1_0"/>
<gene>
    <name evidence="1" type="ORF">Y981_04625</name>
</gene>
<dbReference type="EMBL" id="CP007243">
    <property type="protein sequence ID" value="AIA30313.1"/>
    <property type="molecule type" value="Genomic_DNA"/>
</dbReference>
<dbReference type="Gene3D" id="1.10.10.10">
    <property type="entry name" value="Winged helix-like DNA-binding domain superfamily/Winged helix DNA-binding domain"/>
    <property type="match status" value="1"/>
</dbReference>
<dbReference type="RefSeq" id="WP_038504993.1">
    <property type="nucleotide sequence ID" value="NZ_CP007243.1"/>
</dbReference>
<dbReference type="OrthoDB" id="9809537at2"/>
<organism evidence="1 2">
    <name type="scientific">Leptospirillum ferriphilum YSK</name>
    <dbReference type="NCBI Taxonomy" id="1441628"/>
    <lineage>
        <taxon>Bacteria</taxon>
        <taxon>Pseudomonadati</taxon>
        <taxon>Nitrospirota</taxon>
        <taxon>Nitrospiria</taxon>
        <taxon>Nitrospirales</taxon>
        <taxon>Nitrospiraceae</taxon>
        <taxon>Leptospirillum</taxon>
    </lineage>
</organism>
<evidence type="ECO:0000313" key="2">
    <source>
        <dbReference type="Proteomes" id="UP000027059"/>
    </source>
</evidence>
<dbReference type="KEGG" id="lfp:Y981_04625"/>
<keyword evidence="2" id="KW-1185">Reference proteome</keyword>
<dbReference type="Proteomes" id="UP000027059">
    <property type="component" value="Chromosome"/>
</dbReference>
<name>A0A059XU22_9BACT</name>